<dbReference type="PROSITE" id="PS50943">
    <property type="entry name" value="HTH_CROC1"/>
    <property type="match status" value="1"/>
</dbReference>
<dbReference type="GO" id="GO:0003677">
    <property type="term" value="F:DNA binding"/>
    <property type="evidence" value="ECO:0007669"/>
    <property type="project" value="InterPro"/>
</dbReference>
<feature type="domain" description="HTH cro/C1-type" evidence="1">
    <location>
        <begin position="18"/>
        <end position="72"/>
    </location>
</feature>
<name>A0A8J3WTV4_9ACTN</name>
<sequence length="288" mass="32838">MTGTGSPTLRRRRLAAELRRLREAAGLNGVQVAKELRWSTSKVSRLENGQVVPQEGDVEKLLRYFNADAETSGLLLGLTRDAHRRGWWEAYAEDLPEQVITLAGMEDEAQEIRSWYANVVPGMLQTRGYASVINGLYQSLQALPLGKIKRRTQFRLRRQERLTSGSGLTYSTILDEAVLRRRYGSEEIMKEQLRWLLEVSELPNVSIRVLPLDVTHPADGSHFLLMRFPEVPGLGTLYDELLYTEDFPISNLTEDESAVYMYSALYENLEKAALDWRRSKHLIASLAR</sequence>
<dbReference type="InterPro" id="IPR001387">
    <property type="entry name" value="Cro/C1-type_HTH"/>
</dbReference>
<proteinExistence type="predicted"/>
<dbReference type="SMART" id="SM00530">
    <property type="entry name" value="HTH_XRE"/>
    <property type="match status" value="1"/>
</dbReference>
<dbReference type="AlphaFoldDB" id="A0A8J3WTV4"/>
<dbReference type="Proteomes" id="UP000634476">
    <property type="component" value="Unassembled WGS sequence"/>
</dbReference>
<evidence type="ECO:0000313" key="3">
    <source>
        <dbReference type="Proteomes" id="UP000634476"/>
    </source>
</evidence>
<dbReference type="SUPFAM" id="SSF47413">
    <property type="entry name" value="lambda repressor-like DNA-binding domains"/>
    <property type="match status" value="1"/>
</dbReference>
<evidence type="ECO:0000259" key="1">
    <source>
        <dbReference type="PROSITE" id="PS50943"/>
    </source>
</evidence>
<gene>
    <name evidence="2" type="ORF">Pta02_42820</name>
</gene>
<dbReference type="Pfam" id="PF19054">
    <property type="entry name" value="DUF5753"/>
    <property type="match status" value="1"/>
</dbReference>
<organism evidence="2 3">
    <name type="scientific">Planobispora takensis</name>
    <dbReference type="NCBI Taxonomy" id="1367882"/>
    <lineage>
        <taxon>Bacteria</taxon>
        <taxon>Bacillati</taxon>
        <taxon>Actinomycetota</taxon>
        <taxon>Actinomycetes</taxon>
        <taxon>Streptosporangiales</taxon>
        <taxon>Streptosporangiaceae</taxon>
        <taxon>Planobispora</taxon>
    </lineage>
</organism>
<reference evidence="2" key="1">
    <citation type="submission" date="2021-01" db="EMBL/GenBank/DDBJ databases">
        <title>Whole genome shotgun sequence of Planobispora takensis NBRC 109077.</title>
        <authorList>
            <person name="Komaki H."/>
            <person name="Tamura T."/>
        </authorList>
    </citation>
    <scope>NUCLEOTIDE SEQUENCE</scope>
    <source>
        <strain evidence="2">NBRC 109077</strain>
    </source>
</reference>
<dbReference type="RefSeq" id="WP_203876619.1">
    <property type="nucleotide sequence ID" value="NZ_BOOK01000031.1"/>
</dbReference>
<dbReference type="Pfam" id="PF13560">
    <property type="entry name" value="HTH_31"/>
    <property type="match status" value="1"/>
</dbReference>
<dbReference type="EMBL" id="BOOK01000031">
    <property type="protein sequence ID" value="GII02274.1"/>
    <property type="molecule type" value="Genomic_DNA"/>
</dbReference>
<dbReference type="CDD" id="cd00093">
    <property type="entry name" value="HTH_XRE"/>
    <property type="match status" value="1"/>
</dbReference>
<comment type="caution">
    <text evidence="2">The sequence shown here is derived from an EMBL/GenBank/DDBJ whole genome shotgun (WGS) entry which is preliminary data.</text>
</comment>
<dbReference type="InterPro" id="IPR010982">
    <property type="entry name" value="Lambda_DNA-bd_dom_sf"/>
</dbReference>
<keyword evidence="3" id="KW-1185">Reference proteome</keyword>
<evidence type="ECO:0000313" key="2">
    <source>
        <dbReference type="EMBL" id="GII02274.1"/>
    </source>
</evidence>
<protein>
    <submittedName>
        <fullName evidence="2">Transcriptional regulator</fullName>
    </submittedName>
</protein>
<dbReference type="InterPro" id="IPR043917">
    <property type="entry name" value="DUF5753"/>
</dbReference>
<dbReference type="Gene3D" id="1.10.260.40">
    <property type="entry name" value="lambda repressor-like DNA-binding domains"/>
    <property type="match status" value="1"/>
</dbReference>
<accession>A0A8J3WTV4</accession>